<dbReference type="Pfam" id="PF21678">
    <property type="entry name" value="Csf1_N"/>
    <property type="match status" value="2"/>
</dbReference>
<feature type="region of interest" description="Disordered" evidence="1">
    <location>
        <begin position="1170"/>
        <end position="1251"/>
    </location>
</feature>
<evidence type="ECO:0000256" key="2">
    <source>
        <dbReference type="SAM" id="Phobius"/>
    </source>
</evidence>
<evidence type="ECO:0000259" key="3">
    <source>
        <dbReference type="Pfam" id="PF21678"/>
    </source>
</evidence>
<feature type="compositionally biased region" description="Polar residues" evidence="1">
    <location>
        <begin position="2960"/>
        <end position="2970"/>
    </location>
</feature>
<keyword evidence="6" id="KW-1185">Reference proteome</keyword>
<reference evidence="5" key="1">
    <citation type="journal article" date="2021" name="IMA Fungus">
        <title>Genomic characterization of three marine fungi, including Emericellopsis atlantica sp. nov. with signatures of a generalist lifestyle and marine biomass degradation.</title>
        <authorList>
            <person name="Hagestad O.C."/>
            <person name="Hou L."/>
            <person name="Andersen J.H."/>
            <person name="Hansen E.H."/>
            <person name="Altermark B."/>
            <person name="Li C."/>
            <person name="Kuhnert E."/>
            <person name="Cox R.J."/>
            <person name="Crous P.W."/>
            <person name="Spatafora J.W."/>
            <person name="Lail K."/>
            <person name="Amirebrahimi M."/>
            <person name="Lipzen A."/>
            <person name="Pangilinan J."/>
            <person name="Andreopoulos W."/>
            <person name="Hayes R.D."/>
            <person name="Ng V."/>
            <person name="Grigoriev I.V."/>
            <person name="Jackson S.A."/>
            <person name="Sutton T.D.S."/>
            <person name="Dobson A.D.W."/>
            <person name="Rama T."/>
        </authorList>
    </citation>
    <scope>NUCLEOTIDE SEQUENCE</scope>
    <source>
        <strain evidence="5">TS7</strain>
    </source>
</reference>
<keyword evidence="2" id="KW-0812">Transmembrane</keyword>
<dbReference type="GeneID" id="70297448"/>
<keyword evidence="2" id="KW-1133">Transmembrane helix</keyword>
<accession>A0A9P7ZTL9</accession>
<feature type="region of interest" description="Disordered" evidence="1">
    <location>
        <begin position="2572"/>
        <end position="2592"/>
    </location>
</feature>
<feature type="transmembrane region" description="Helical" evidence="2">
    <location>
        <begin position="42"/>
        <end position="63"/>
    </location>
</feature>
<feature type="domain" description="Csf1 N-terminal" evidence="3">
    <location>
        <begin position="888"/>
        <end position="1166"/>
    </location>
</feature>
<feature type="compositionally biased region" description="Polar residues" evidence="1">
    <location>
        <begin position="1216"/>
        <end position="1227"/>
    </location>
</feature>
<evidence type="ECO:0000313" key="5">
    <source>
        <dbReference type="EMBL" id="KAG9258040.1"/>
    </source>
</evidence>
<evidence type="ECO:0008006" key="7">
    <source>
        <dbReference type="Google" id="ProtNLM"/>
    </source>
</evidence>
<dbReference type="OrthoDB" id="10051416at2759"/>
<organism evidence="5 6">
    <name type="scientific">Emericellopsis atlantica</name>
    <dbReference type="NCBI Taxonomy" id="2614577"/>
    <lineage>
        <taxon>Eukaryota</taxon>
        <taxon>Fungi</taxon>
        <taxon>Dikarya</taxon>
        <taxon>Ascomycota</taxon>
        <taxon>Pezizomycotina</taxon>
        <taxon>Sordariomycetes</taxon>
        <taxon>Hypocreomycetidae</taxon>
        <taxon>Hypocreales</taxon>
        <taxon>Bionectriaceae</taxon>
        <taxon>Emericellopsis</taxon>
    </lineage>
</organism>
<feature type="compositionally biased region" description="Polar residues" evidence="1">
    <location>
        <begin position="187"/>
        <end position="197"/>
    </location>
</feature>
<sequence length="3247" mass="360846">MDTSASLGNDGQLFPPAALRSLANATVDLAARDHEKSPDFNYRFLIFLILTFVLFTFFVLYFNRLFASIVSYGIRTWTWHKHRVYLDISALQISLLGGRIFFTGLRYHGSNETFLIQHGYVTWRYWLRRVREVDIIADNPAEGAAPGKEKNAKLPCRVTVNLIGVEWFVYNRSPQYDSILAGLNRNHSQNAQSTATADTDEKESLRERRTGHSAADGEDGNRRSDPARAPEAEKGAPSDSSSPTDRRTSIASDSPSGHGDRIQKRSDLPFLVQFFPIHVECDRAAVVIGNENTKGILTAKAKTISAVVDASRTDTVDPYRQVFKIDFQQPVVQIKENEDYKSDQPARATGNTGVTKVATKANRFRRWWRKTLAPLRRMVPRWARSARPNPLESDAALAVDPRIPGSDQWQGLSRYLNDQDQDDKERWSSVEYAAESTVLDSPAATLVVYWDIVSKVTAHARQRRSTDIHIDINGTTAPAWGMDLAIKGGQVSYGPWTDRRRADLQRVFFPTLCKDAIPAEPLAVGAWRVPTKFNLRIELEETVSVRVPFREQSKNWRWRGKETQLKLQNVHTGKKRGNRAKKEAKGEASQQRPAAWLEFKVSPDSSVAYHMDMLASASGYQSGLTVDLTGSELRSAVNQNILWRGGSHRIECDLSTPLSWNSLRLWSFKVELDDLELFLLRDHIFLLIDLIDDWSTGPPPDYLVFTPFQYCLDLRLQRLKLYLNVNEGNIIDKPTSLDDNAYLILSTPLLAAKTSIPLDKYRPEQNAIPFDVRSDTLDLLFHSPQWTTQAAFTKCGELGRVHGLTANGTYHYNATTSPANTDTLVLNIHGNSPYAYLHGFVIRYFLLLKDNYFGEHNHFRTLDEYQEQLQPTEKTLGLQTPPGPPNKKSNDLDVILNIKTDDPRIMLPTNLYSSSQYVQAELSTLSVDLRFTNYYMDMELDISPLNLSLTGMSSDPESPEMESPNTQLFVDGIRVFGHRLFGLPPTEPTYLCNWDVSAGAVSGECTAEFLAALARGGTAFAFTFDDVENALVPYSSLVFDDVTFARVDVESVHLWLHVDEAAILLSTDRVTVNSNDWANSHYSKRADIDIPNIQVSCVDSESAARHKARPDHPVDTIAYLQTNVRMASIGRKLHFSEKRSLQQELVRREDQRTTRTPFLLKPDYLDEFLPDPIEPPAQCAPAPPHPLHEAGGDGLSLHSISSSSRNSQRLSRKSSFLSLPGSTASSLRRSHDHRGRDARTKAGHGAFHRPSAHMDRALSGATDDDHGHSAFHQHSSVAFASQYYAPYFTLAGVQPDASEVPLPAQHTEPPAGVNDFLSGRGQDLHDIDASQFDEEHAYTSLMVEFTTAVTAFISPAAIKHGLSLASALQPTEPDDILDTLQTSSVGKIFDGKKDKEARGSVNDLLVKLPHASVRILNSSTFGLSQEVESEERDQYDVSITELGLVTRTTSHRGVAVDSLQMGSKTSLHLRLGSVELSASERSSTLEEPQAAVMVQIDQVVVSVGAREITYFDADVGSIVGSTASGEVEYLASLLHRTASLANELEAMVKATTRHYNDRLQYFTYRLLEEGHSTPDPSFLIRPSAVLRSAESHLRTLDSWKLVMRLRQIWTVMTPESQHQFLQDSATPTWTVPPDAAELVIAAFQRWRSWDLDNISNAVVLRKIFPTLNETQPLGGDGLPVLGACRLGDMHFVLDPGPKENKVGIVDVSVRVQKKMKSDAAMLPETNTQNAPLTAINICCNEGAIHFNWEICELIEDVLRLYNQSQERGKAVAKSARKRHRSDQSAARTPAFHVVAEVIQGSIEVETVNLRSTTVTESFKVSALMYGVDNGARSQNVITHCASVTSSLESHALLLSVFQLRDPSIFASLEHEESDEASTQIVKSTASSSSLKYVVKQDPTTLLEILDRLLKDEATQINQLLRQVAEHRQPQPKHKKDTNVRQRLSTFRFNVALFLKRYIISVPLLQTLTYKITGNVARTSCAANFGREILFDFDVKENSHEMHIDVRDEPRRISLMQIPPTNGRIRSQFGQSEHVLTVLSSVELMQLDASAVYSLLGALNRPQISSTIEEIQEQVKVVQRHFGDVFRPDNETPPDSTTNKPDVGDSGKQRLIYDVHLTFAGLQVSAITPLGSYPKPVSQVLFSLDKLQLQAANRLDPQAPIMKYPEVHFNLKQIGFDIRKGQRNAMRSCGRIGAGVTMSAGAKEGSDGKEDWAFDFRSPDLDVNLSPEMISTSLAVLAYLRDRIKDLDTSRELDYLRKLRESKPRITTNDSSLEDEDEDIIDSVLSRLVYQFELQNIRASWNVETDSDTHSVNKEDLVLSIKLIQFGTRTKRSARLTIDSLQLQTVPQGQDKTLRSLHSALLPEVIFNVAYISTPNARRMAFQAVGQSLDLRLTSAFIVPAANLMDSISKSINHVQDASAGWGSSLGPEKTPKKDDHDAQSQTPVNGPRAPDRPWNLFGKKRLESMLIDADFAGAVVHVSSKRNFSNAARVSKLNRPSLAGKYGQFNADDSGSGAVLRSPGLAWKLEFSDNGHDDPTVSGEIKIDASSNILYPSVVPLVLDIVSSVQEVVGRDKTTAKKPDPPPPSLQPQQSNAEDTILTADPSAVLGRTKLNLGLRICKQEFSLSCQPIARVAATTCFESIYFTANTVTSTDHGNFFAISGTFDRLKASVQHVYSRESTGSVEIQSTTLSLMNSKHVSGTSGVSAILNFSPMKVTINAKQVQDFLLFREIWYPAELRGRNTAPVAKLTTENSQGHLMQRYQQVAATAAFPWTATISIAALDVAVDLGQAIGKSVFCIADFWISSKKTSDWEQNLCLGFQRISIDCSGRLSGFIALQDFKLRTSIQWPKREQALNETPLVQASIGFNALRIKAAFDYQAFLVADITRLELLMYNVREDTPGRGDRLVAIFDGEAVQMFGTTTSTAQAVALYQAIKKLIQERQDNFQSSLREIEKFMKRKSSTTARYSSQPSDPLKSPGEERLAKAPISLDTDVVVTLKALNLGVFPSTFSDHQVFKIEALNAYARFAASLEAGRVHSILKLTLGQLRIGLAGVRNGEAPRALSEISVDDVVQRATGSRGGTILKVPQVSAVMETWQTPESNLIHYIFKSAFEGKVEVGWNYSRISFIRGMWANHSRSVETTWGKELLPMATVKITGVPEGEGEHKEGEQQKITAEVNVPQSKYTYVALEPPVIETPQLRDMGEATPPLEWIGLHRERLPNLTHQIVIVSLLELAGEVDDAYSSILGAS</sequence>
<dbReference type="GO" id="GO:0006113">
    <property type="term" value="P:fermentation"/>
    <property type="evidence" value="ECO:0007669"/>
    <property type="project" value="InterPro"/>
</dbReference>
<dbReference type="Pfam" id="PF25038">
    <property type="entry name" value="Csf1_C"/>
    <property type="match status" value="1"/>
</dbReference>
<dbReference type="InterPro" id="IPR029636">
    <property type="entry name" value="Csf1"/>
</dbReference>
<dbReference type="Proteomes" id="UP000887229">
    <property type="component" value="Unassembled WGS sequence"/>
</dbReference>
<feature type="compositionally biased region" description="Basic and acidic residues" evidence="1">
    <location>
        <begin position="2429"/>
        <end position="2438"/>
    </location>
</feature>
<dbReference type="PANTHER" id="PTHR32085:SF3">
    <property type="entry name" value="PROTEIN CSF1"/>
    <property type="match status" value="1"/>
</dbReference>
<protein>
    <recommendedName>
        <fullName evidence="7">Fermentation associated protein</fullName>
    </recommendedName>
</protein>
<dbReference type="InterPro" id="IPR048636">
    <property type="entry name" value="Csf1_N"/>
</dbReference>
<evidence type="ECO:0000256" key="1">
    <source>
        <dbReference type="SAM" id="MobiDB-lite"/>
    </source>
</evidence>
<evidence type="ECO:0000259" key="4">
    <source>
        <dbReference type="Pfam" id="PF25038"/>
    </source>
</evidence>
<gene>
    <name evidence="5" type="ORF">F5Z01DRAFT_717790</name>
</gene>
<keyword evidence="2" id="KW-0472">Membrane</keyword>
<feature type="domain" description="Csf1 N-terminal" evidence="3">
    <location>
        <begin position="57"/>
        <end position="874"/>
    </location>
</feature>
<dbReference type="GO" id="GO:0016020">
    <property type="term" value="C:membrane"/>
    <property type="evidence" value="ECO:0007669"/>
    <property type="project" value="InterPro"/>
</dbReference>
<comment type="caution">
    <text evidence="5">The sequence shown here is derived from an EMBL/GenBank/DDBJ whole genome shotgun (WGS) entry which is preliminary data.</text>
</comment>
<feature type="region of interest" description="Disordered" evidence="1">
    <location>
        <begin position="2083"/>
        <end position="2105"/>
    </location>
</feature>
<feature type="region of interest" description="Disordered" evidence="1">
    <location>
        <begin position="2418"/>
        <end position="2453"/>
    </location>
</feature>
<feature type="region of interest" description="Disordered" evidence="1">
    <location>
        <begin position="187"/>
        <end position="263"/>
    </location>
</feature>
<feature type="compositionally biased region" description="Low complexity" evidence="1">
    <location>
        <begin position="1195"/>
        <end position="1215"/>
    </location>
</feature>
<feature type="region of interest" description="Disordered" evidence="1">
    <location>
        <begin position="569"/>
        <end position="591"/>
    </location>
</feature>
<dbReference type="PANTHER" id="PTHR32085">
    <property type="entry name" value="PROTEIN CSF1"/>
    <property type="match status" value="1"/>
</dbReference>
<dbReference type="EMBL" id="MU251244">
    <property type="protein sequence ID" value="KAG9258040.1"/>
    <property type="molecule type" value="Genomic_DNA"/>
</dbReference>
<proteinExistence type="predicted"/>
<feature type="region of interest" description="Disordered" evidence="1">
    <location>
        <begin position="2960"/>
        <end position="2979"/>
    </location>
</feature>
<evidence type="ECO:0000313" key="6">
    <source>
        <dbReference type="Proteomes" id="UP000887229"/>
    </source>
</evidence>
<dbReference type="InterPro" id="IPR056779">
    <property type="entry name" value="Csf1_C"/>
</dbReference>
<feature type="domain" description="Csf1 C-terminal region" evidence="4">
    <location>
        <begin position="2541"/>
        <end position="3246"/>
    </location>
</feature>
<feature type="compositionally biased region" description="Basic and acidic residues" evidence="1">
    <location>
        <begin position="219"/>
        <end position="236"/>
    </location>
</feature>
<dbReference type="RefSeq" id="XP_046121964.1">
    <property type="nucleotide sequence ID" value="XM_046266545.1"/>
</dbReference>
<name>A0A9P7ZTL9_9HYPO</name>